<protein>
    <submittedName>
        <fullName evidence="2">Uncharacterized protein</fullName>
    </submittedName>
</protein>
<dbReference type="Proteomes" id="UP000510869">
    <property type="component" value="Chromosome"/>
</dbReference>
<dbReference type="EMBL" id="CP059154">
    <property type="protein sequence ID" value="QLK25459.1"/>
    <property type="molecule type" value="Genomic_DNA"/>
</dbReference>
<organism evidence="2 3">
    <name type="scientific">Natrinema zhouii</name>
    <dbReference type="NCBI Taxonomy" id="1710539"/>
    <lineage>
        <taxon>Archaea</taxon>
        <taxon>Methanobacteriati</taxon>
        <taxon>Methanobacteriota</taxon>
        <taxon>Stenosarchaea group</taxon>
        <taxon>Halobacteria</taxon>
        <taxon>Halobacteriales</taxon>
        <taxon>Natrialbaceae</taxon>
        <taxon>Natrinema</taxon>
    </lineage>
</organism>
<feature type="transmembrane region" description="Helical" evidence="1">
    <location>
        <begin position="21"/>
        <end position="44"/>
    </location>
</feature>
<reference evidence="2 3" key="1">
    <citation type="submission" date="2020-07" db="EMBL/GenBank/DDBJ databases">
        <title>Natrinema (YPL30) sp. nov. and Haloterrigena xxxxxx (YPL8) sp. nov., isolated from a salt mine.</title>
        <authorList>
            <person name="Cui H."/>
        </authorList>
    </citation>
    <scope>NUCLEOTIDE SEQUENCE [LARGE SCALE GENOMIC DNA]</scope>
    <source>
        <strain evidence="2 3">YPL13</strain>
    </source>
</reference>
<evidence type="ECO:0000256" key="1">
    <source>
        <dbReference type="SAM" id="Phobius"/>
    </source>
</evidence>
<gene>
    <name evidence="2" type="ORF">HYG81_15425</name>
</gene>
<proteinExistence type="predicted"/>
<keyword evidence="1" id="KW-0472">Membrane</keyword>
<dbReference type="Pfam" id="PF23960">
    <property type="entry name" value="DUF7289"/>
    <property type="match status" value="1"/>
</dbReference>
<accession>A0A7D6GJP7</accession>
<keyword evidence="1" id="KW-0812">Transmembrane</keyword>
<name>A0A7D6GJP7_9EURY</name>
<dbReference type="InterPro" id="IPR055713">
    <property type="entry name" value="DUF7289"/>
</dbReference>
<sequence>MISSRNRTTTKQTDNDRAVSDMIAFMLVFATIIGSVALLSTFGIQAMTDYQEGEQLQNAERAMISLSDNFDDVLRHDGIEQRYGELSLREGTITTGNSGTDVTIEDKNGVSLHDTNLGTFAYQSGSDTIAYEGGGVFRSDGEGSVVLKRPSLACREDNGVAIISLIKVASEKRSIQSSGGLGVTMTETDRNRTVYDNIDTVTVTANTDSSYEGAWNDVYNSDDKWTCEADRAVVTIVTVDIEY</sequence>
<keyword evidence="3" id="KW-1185">Reference proteome</keyword>
<dbReference type="KEGG" id="nay:HYG81_15425"/>
<dbReference type="OrthoDB" id="118051at2157"/>
<dbReference type="AlphaFoldDB" id="A0A7D6GJP7"/>
<evidence type="ECO:0000313" key="2">
    <source>
        <dbReference type="EMBL" id="QLK25459.1"/>
    </source>
</evidence>
<keyword evidence="1" id="KW-1133">Transmembrane helix</keyword>
<evidence type="ECO:0000313" key="3">
    <source>
        <dbReference type="Proteomes" id="UP000510869"/>
    </source>
</evidence>